<dbReference type="EMBL" id="MT845239">
    <property type="protein sequence ID" value="QNJ59869.1"/>
    <property type="molecule type" value="Genomic_DNA"/>
</dbReference>
<organism evidence="1">
    <name type="scientific">Bacteriophage sp</name>
    <dbReference type="NCBI Taxonomy" id="38018"/>
    <lineage>
        <taxon>Viruses</taxon>
    </lineage>
</organism>
<keyword evidence="1" id="KW-0946">Virion</keyword>
<keyword evidence="1" id="KW-0167">Capsid protein</keyword>
<protein>
    <submittedName>
        <fullName evidence="1">Coat protein</fullName>
    </submittedName>
</protein>
<dbReference type="InterPro" id="IPR045404">
    <property type="entry name" value="Gp13-like"/>
</dbReference>
<evidence type="ECO:0000313" key="1">
    <source>
        <dbReference type="EMBL" id="QNJ59869.1"/>
    </source>
</evidence>
<name>A0A7G8LRJ7_9VIRU</name>
<sequence length="342" mass="36131">MATLRSDIIIPEIFTPYVIEQTTLRDAFLASGVVQPMAELNATEGGDFINVPFWKANLTGDFEVLSDSTSLTPGKITADKQVGVILHRGRAFESRDLAALAAGADPMAAIGAKVADYIANQRQKDLLSCLDGVFGSLGTTTSAAAFFGLSIDGESGDTPTALGPRQVAEAKSLLGDQGDKLTAVAMHSAVYYDLVERKAIDYVSTTEARGATTIKSSGSIAAAYGGDNAVPTYMGLRVIVSDDLRTAAPASSTDYPVYFFTQGAIASGEQMGMQTETDRDILAKSDAMSIDLHYVYHPVGAKWTVGTTNPTPAALATIGNWTKVYETKNLGIVRATVTSNFD</sequence>
<accession>A0A7G8LRJ7</accession>
<dbReference type="Pfam" id="PF20036">
    <property type="entry name" value="Gp13-like"/>
    <property type="match status" value="1"/>
</dbReference>
<dbReference type="GO" id="GO:0019028">
    <property type="term" value="C:viral capsid"/>
    <property type="evidence" value="ECO:0007669"/>
    <property type="project" value="UniProtKB-KW"/>
</dbReference>
<reference evidence="1" key="1">
    <citation type="submission" date="2020-07" db="EMBL/GenBank/DDBJ databases">
        <title>DNA virome of the Small Aral Sea.</title>
        <authorList>
            <person name="Alexyuk M.S."/>
            <person name="Bogoyavlenskiy A.P."/>
            <person name="Alexyuk P.G."/>
            <person name="Berezin V.E."/>
        </authorList>
    </citation>
    <scope>NUCLEOTIDE SEQUENCE</scope>
</reference>
<proteinExistence type="predicted"/>